<sequence>MIINMKVFMYMKHFEKKWIKTIAVMFCFFMPFIGYTQTSQTNIIAPSPTAAALGKYGDMPVSTYTGIPNISIPLYNVTSGSLNLPLSLSYHASGIRVEEEASWCGLGWSLISGGVITRSVRGLDDLAISSGYTSYPDYILPVTANESNDYLPGSNIWSDLYYFRDVHGGAKDAEPDVFYFNFSGHSGKFFINQKANINAPYTFNVESQEKIKISVALTGDKYVWTFITADGTKYIFGTEEKTQTFNGSFNYYEPSPDAIPGDYNPKIITSSWYLDKIISPNGDAIDFVYTAPSLKGSRKAISKSEERIYVLGVTSNGTPGCPPDPIPPRHSYMSSLSIVFDVYLSEINFKNGNIKFNTSDRNDLQPMPGSSMPKKLDNIVISAVGLDGGLQVIKEFEFGYDYFLNSDAHLSYTLAPGVPTYSYSTTYSGKRLKLLSLREKNGSVLSSPYEFSYQTTSYVYGDIPDKYSKSRDHWGFFNNANNVKIQDPISTYGYVSTLLPPYLDVAANKYYTGADRKINEEQITLGMLKDIKYPTGGTTSFVYESNDYSNFPPENRRDTISHVLLAVGELVPPEELEDPVIVGTANINMSETALVNLLGYAFYSEEYCNNPLSPYGGTCSVTIKNTGTTPYFLKTIVPVFDCNSGGAAITQSVSLPAGTYEIKVFADAYAVIGFSATYEQILAEPLLSKKGGGVRILRTIDYDGIDHANDVIKKYKYTRTENNIEKSSGRLMTPLNYEYLYSMQGTRGCGDSGSGVVFEATYLSRSSQSNIAMGNSAQGNPIGYNVVTVLNGENGENGKTVYTYRNGAEELSSSFFPNIPNQPNPGNGYLLNQTDYKAVQGGLFRKVKEIRKEYIDEPDLKRTVKGFRMMGGETIDGAILNGTPYVPPIKFYDSVSEWWHPLIDTVITYDPNDESKFSLATTEYFYENLTHQQLTKTIQSQSDGSKIITKYTYPADYVSINTGTIGYMKGDLHMHNAVIEKVVEKEKDGVTKTIGGTFTNYKDVDGNEAAGSALPAKINVLNLNAPKSSFVSSLATGTAADPEYIQVQSIKYDTHGHTIETTNKEHFTTSYIWGYNGAYPVAEVKNAKKTDVYYNGFEDLTGNSTDSKAGLYSRTGGYLYTISGLSNGTYNLSYWQKSGTSWNNINVNNIVVTGNSYTINLAGHIDEIWFYPENAQMSAYTFSPLMGMTSATDAKGMTTYYEYDSFQRLKYIKDQDGNIVKSYDYHYKP</sequence>
<evidence type="ECO:0000313" key="1">
    <source>
        <dbReference type="EMBL" id="ACU03315.1"/>
    </source>
</evidence>
<gene>
    <name evidence="1" type="ordered locus">Phep_1097</name>
</gene>
<dbReference type="KEGG" id="phe:Phep_1097"/>
<keyword evidence="2" id="KW-1185">Reference proteome</keyword>
<name>C6Y3N6_PEDHD</name>
<dbReference type="EMBL" id="CP001681">
    <property type="protein sequence ID" value="ACU03315.1"/>
    <property type="molecule type" value="Genomic_DNA"/>
</dbReference>
<dbReference type="STRING" id="485917.Phep_1097"/>
<dbReference type="Proteomes" id="UP000000852">
    <property type="component" value="Chromosome"/>
</dbReference>
<organism evidence="1 2">
    <name type="scientific">Pedobacter heparinus (strain ATCC 13125 / DSM 2366 / CIP 104194 / JCM 7457 / NBRC 12017 / NCIMB 9290 / NRRL B-14731 / HIM 762-3)</name>
    <dbReference type="NCBI Taxonomy" id="485917"/>
    <lineage>
        <taxon>Bacteria</taxon>
        <taxon>Pseudomonadati</taxon>
        <taxon>Bacteroidota</taxon>
        <taxon>Sphingobacteriia</taxon>
        <taxon>Sphingobacteriales</taxon>
        <taxon>Sphingobacteriaceae</taxon>
        <taxon>Pedobacter</taxon>
    </lineage>
</organism>
<proteinExistence type="predicted"/>
<dbReference type="AlphaFoldDB" id="C6Y3N6"/>
<dbReference type="HOGENOM" id="CLU_006833_0_0_10"/>
<protein>
    <submittedName>
        <fullName evidence="1">YD repeat protein</fullName>
    </submittedName>
</protein>
<dbReference type="eggNOG" id="COG3209">
    <property type="taxonomic scope" value="Bacteria"/>
</dbReference>
<reference evidence="1 2" key="1">
    <citation type="journal article" date="2009" name="Stand. Genomic Sci.">
        <title>Complete genome sequence of Pedobacter heparinus type strain (HIM 762-3).</title>
        <authorList>
            <person name="Han C."/>
            <person name="Spring S."/>
            <person name="Lapidus A."/>
            <person name="Del Rio T.G."/>
            <person name="Tice H."/>
            <person name="Copeland A."/>
            <person name="Cheng J.F."/>
            <person name="Lucas S."/>
            <person name="Chen F."/>
            <person name="Nolan M."/>
            <person name="Bruce D."/>
            <person name="Goodwin L."/>
            <person name="Pitluck S."/>
            <person name="Ivanova N."/>
            <person name="Mavromatis K."/>
            <person name="Mikhailova N."/>
            <person name="Pati A."/>
            <person name="Chen A."/>
            <person name="Palaniappan K."/>
            <person name="Land M."/>
            <person name="Hauser L."/>
            <person name="Chang Y.J."/>
            <person name="Jeffries C.C."/>
            <person name="Saunders E."/>
            <person name="Chertkov O."/>
            <person name="Brettin T."/>
            <person name="Goker M."/>
            <person name="Rohde M."/>
            <person name="Bristow J."/>
            <person name="Eisen J.A."/>
            <person name="Markowitz V."/>
            <person name="Hugenholtz P."/>
            <person name="Kyrpides N.C."/>
            <person name="Klenk H.P."/>
            <person name="Detter J.C."/>
        </authorList>
    </citation>
    <scope>NUCLEOTIDE SEQUENCE [LARGE SCALE GENOMIC DNA]</scope>
    <source>
        <strain evidence="2">ATCC 13125 / DSM 2366 / CIP 104194 / JCM 7457 / NBRC 12017 / NCIMB 9290 / NRRL B-14731 / HIM 762-3</strain>
    </source>
</reference>
<evidence type="ECO:0000313" key="2">
    <source>
        <dbReference type="Proteomes" id="UP000000852"/>
    </source>
</evidence>
<accession>C6Y3N6</accession>